<comment type="caution">
    <text evidence="2">The sequence shown here is derived from an EMBL/GenBank/DDBJ whole genome shotgun (WGS) entry which is preliminary data.</text>
</comment>
<accession>A0A504Z0G4</accession>
<evidence type="ECO:0000256" key="1">
    <source>
        <dbReference type="SAM" id="SignalP"/>
    </source>
</evidence>
<dbReference type="Proteomes" id="UP000316759">
    <property type="component" value="Unassembled WGS sequence"/>
</dbReference>
<reference evidence="2 3" key="1">
    <citation type="submission" date="2019-04" db="EMBL/GenBank/DDBJ databases">
        <title>Annotation for the trematode Fasciola gigantica.</title>
        <authorList>
            <person name="Choi Y.-J."/>
        </authorList>
    </citation>
    <scope>NUCLEOTIDE SEQUENCE [LARGE SCALE GENOMIC DNA]</scope>
    <source>
        <strain evidence="2">Uganda_cow_1</strain>
    </source>
</reference>
<feature type="chain" id="PRO_5021231038" evidence="1">
    <location>
        <begin position="23"/>
        <end position="80"/>
    </location>
</feature>
<evidence type="ECO:0000313" key="3">
    <source>
        <dbReference type="Proteomes" id="UP000316759"/>
    </source>
</evidence>
<organism evidence="2 3">
    <name type="scientific">Fasciola gigantica</name>
    <name type="common">Giant liver fluke</name>
    <dbReference type="NCBI Taxonomy" id="46835"/>
    <lineage>
        <taxon>Eukaryota</taxon>
        <taxon>Metazoa</taxon>
        <taxon>Spiralia</taxon>
        <taxon>Lophotrochozoa</taxon>
        <taxon>Platyhelminthes</taxon>
        <taxon>Trematoda</taxon>
        <taxon>Digenea</taxon>
        <taxon>Plagiorchiida</taxon>
        <taxon>Echinostomata</taxon>
        <taxon>Echinostomatoidea</taxon>
        <taxon>Fasciolidae</taxon>
        <taxon>Fasciola</taxon>
    </lineage>
</organism>
<proteinExistence type="predicted"/>
<feature type="signal peptide" evidence="1">
    <location>
        <begin position="1"/>
        <end position="22"/>
    </location>
</feature>
<dbReference type="EMBL" id="SUNJ01005015">
    <property type="protein sequence ID" value="TPP63977.1"/>
    <property type="molecule type" value="Genomic_DNA"/>
</dbReference>
<name>A0A504Z0G4_FASGI</name>
<keyword evidence="3" id="KW-1185">Reference proteome</keyword>
<gene>
    <name evidence="2" type="ORF">FGIG_10339</name>
</gene>
<feature type="non-terminal residue" evidence="2">
    <location>
        <position position="1"/>
    </location>
</feature>
<dbReference type="OrthoDB" id="6221162at2759"/>
<dbReference type="AlphaFoldDB" id="A0A504Z0G4"/>
<protein>
    <submittedName>
        <fullName evidence="2">Uncharacterized protein</fullName>
    </submittedName>
</protein>
<sequence>QLVFVHLLLKLICSHVILPASCNPFCDRNYVECILACDYQIDMYPWDAGLSVQAGPDIQCVVENCPTATHSLRPKVFHLD</sequence>
<keyword evidence="1" id="KW-0732">Signal</keyword>
<evidence type="ECO:0000313" key="2">
    <source>
        <dbReference type="EMBL" id="TPP63977.1"/>
    </source>
</evidence>